<reference evidence="5" key="1">
    <citation type="submission" date="2021-01" db="EMBL/GenBank/DDBJ databases">
        <authorList>
            <person name="Corre E."/>
            <person name="Pelletier E."/>
            <person name="Niang G."/>
            <person name="Scheremetjew M."/>
            <person name="Finn R."/>
            <person name="Kale V."/>
            <person name="Holt S."/>
            <person name="Cochrane G."/>
            <person name="Meng A."/>
            <person name="Brown T."/>
            <person name="Cohen L."/>
        </authorList>
    </citation>
    <scope>NUCLEOTIDE SEQUENCE</scope>
    <source>
        <strain evidence="5">SoJaBio B1-5/56/2</strain>
    </source>
</reference>
<dbReference type="InterPro" id="IPR050305">
    <property type="entry name" value="Small_GTPase_Rab"/>
</dbReference>
<dbReference type="InterPro" id="IPR027417">
    <property type="entry name" value="P-loop_NTPase"/>
</dbReference>
<dbReference type="PROSITE" id="PS51421">
    <property type="entry name" value="RAS"/>
    <property type="match status" value="1"/>
</dbReference>
<accession>A0A7S4NLU5</accession>
<evidence type="ECO:0000256" key="3">
    <source>
        <dbReference type="ARBA" id="ARBA00023134"/>
    </source>
</evidence>
<keyword evidence="4" id="KW-0449">Lipoprotein</keyword>
<dbReference type="InterPro" id="IPR001806">
    <property type="entry name" value="Small_GTPase"/>
</dbReference>
<dbReference type="PANTHER" id="PTHR47980">
    <property type="entry name" value="LD44762P"/>
    <property type="match status" value="1"/>
</dbReference>
<organism evidence="5">
    <name type="scientific">Paramoeba aestuarina</name>
    <dbReference type="NCBI Taxonomy" id="180227"/>
    <lineage>
        <taxon>Eukaryota</taxon>
        <taxon>Amoebozoa</taxon>
        <taxon>Discosea</taxon>
        <taxon>Flabellinia</taxon>
        <taxon>Dactylopodida</taxon>
        <taxon>Paramoebidae</taxon>
        <taxon>Paramoeba</taxon>
    </lineage>
</organism>
<dbReference type="PROSITE" id="PS51420">
    <property type="entry name" value="RHO"/>
    <property type="match status" value="1"/>
</dbReference>
<evidence type="ECO:0000256" key="1">
    <source>
        <dbReference type="ARBA" id="ARBA00006270"/>
    </source>
</evidence>
<keyword evidence="3" id="KW-0342">GTP-binding</keyword>
<gene>
    <name evidence="5" type="ORF">NAES01612_LOCUS7128</name>
</gene>
<dbReference type="PRINTS" id="PR00449">
    <property type="entry name" value="RASTRNSFRMNG"/>
</dbReference>
<evidence type="ECO:0000256" key="4">
    <source>
        <dbReference type="ARBA" id="ARBA00023288"/>
    </source>
</evidence>
<comment type="similarity">
    <text evidence="1">Belongs to the small GTPase superfamily. Rab family.</text>
</comment>
<sequence>MAINMNPNYDHLFKLLLIGDVSVGKRSMLMKFPNDGDKVNDENADFKVRTCDINGQVIKLQLWGTGGQERYRTVTETHYRGSDGILVVFDLTNRVSFDNVSSWIGEVESYASGGVKCVLVGNKCDLKDDRQVSEEEAKELIKDRDCCIAYVETSVVTGANLDELYEGLAKSILNKDNPDQAAFSITPENLIVPEAKRKSRCTIL</sequence>
<name>A0A7S4NLU5_9EUKA</name>
<evidence type="ECO:0000313" key="5">
    <source>
        <dbReference type="EMBL" id="CAE2295728.1"/>
    </source>
</evidence>
<keyword evidence="2" id="KW-0547">Nucleotide-binding</keyword>
<dbReference type="PROSITE" id="PS51419">
    <property type="entry name" value="RAB"/>
    <property type="match status" value="1"/>
</dbReference>
<dbReference type="AlphaFoldDB" id="A0A7S4NLU5"/>
<dbReference type="FunFam" id="3.40.50.300:FF:001447">
    <property type="entry name" value="Ras-related protein Rab-1B"/>
    <property type="match status" value="1"/>
</dbReference>
<dbReference type="EMBL" id="HBKR01010702">
    <property type="protein sequence ID" value="CAE2295728.1"/>
    <property type="molecule type" value="Transcribed_RNA"/>
</dbReference>
<dbReference type="SMART" id="SM00175">
    <property type="entry name" value="RAB"/>
    <property type="match status" value="1"/>
</dbReference>
<dbReference type="Pfam" id="PF00071">
    <property type="entry name" value="Ras"/>
    <property type="match status" value="1"/>
</dbReference>
<dbReference type="SMART" id="SM00174">
    <property type="entry name" value="RHO"/>
    <property type="match status" value="1"/>
</dbReference>
<dbReference type="Gene3D" id="3.40.50.300">
    <property type="entry name" value="P-loop containing nucleotide triphosphate hydrolases"/>
    <property type="match status" value="1"/>
</dbReference>
<dbReference type="GO" id="GO:0005525">
    <property type="term" value="F:GTP binding"/>
    <property type="evidence" value="ECO:0007669"/>
    <property type="project" value="UniProtKB-KW"/>
</dbReference>
<dbReference type="GO" id="GO:0003924">
    <property type="term" value="F:GTPase activity"/>
    <property type="evidence" value="ECO:0007669"/>
    <property type="project" value="InterPro"/>
</dbReference>
<evidence type="ECO:0000256" key="2">
    <source>
        <dbReference type="ARBA" id="ARBA00022741"/>
    </source>
</evidence>
<dbReference type="NCBIfam" id="TIGR00231">
    <property type="entry name" value="small_GTP"/>
    <property type="match status" value="1"/>
</dbReference>
<dbReference type="SUPFAM" id="SSF52540">
    <property type="entry name" value="P-loop containing nucleoside triphosphate hydrolases"/>
    <property type="match status" value="1"/>
</dbReference>
<dbReference type="SMART" id="SM00173">
    <property type="entry name" value="RAS"/>
    <property type="match status" value="1"/>
</dbReference>
<protein>
    <submittedName>
        <fullName evidence="5">Uncharacterized protein</fullName>
    </submittedName>
</protein>
<dbReference type="CDD" id="cd00154">
    <property type="entry name" value="Rab"/>
    <property type="match status" value="1"/>
</dbReference>
<proteinExistence type="inferred from homology"/>
<dbReference type="InterPro" id="IPR005225">
    <property type="entry name" value="Small_GTP-bd"/>
</dbReference>